<accession>A0A173RD82</accession>
<dbReference type="Proteomes" id="UP000095597">
    <property type="component" value="Unassembled WGS sequence"/>
</dbReference>
<dbReference type="EMBL" id="CYXO01000002">
    <property type="protein sequence ID" value="CUM75737.1"/>
    <property type="molecule type" value="Genomic_DNA"/>
</dbReference>
<name>A0A173RD82_9FIRM</name>
<sequence>MTKHEVMVSYVQDKIKELCDSILTFNFADGKATSVSFLTNYAGKIVKKYVRAADKEYGFTILLTWYYSEETDDINMQAMNLGQKFMEWIEEQNVIKNYPDFEGCQVKKIENLQNMPNLATVDWENKVAQYQIPCRVLYFEKERRR</sequence>
<reference evidence="1 2" key="1">
    <citation type="submission" date="2015-09" db="EMBL/GenBank/DDBJ databases">
        <authorList>
            <consortium name="Pathogen Informatics"/>
        </authorList>
    </citation>
    <scope>NUCLEOTIDE SEQUENCE [LARGE SCALE GENOMIC DNA]</scope>
    <source>
        <strain evidence="1 2">2789STDY5834961</strain>
    </source>
</reference>
<evidence type="ECO:0000313" key="1">
    <source>
        <dbReference type="EMBL" id="CUM75737.1"/>
    </source>
</evidence>
<organism evidence="1 2">
    <name type="scientific">Dorea longicatena</name>
    <dbReference type="NCBI Taxonomy" id="88431"/>
    <lineage>
        <taxon>Bacteria</taxon>
        <taxon>Bacillati</taxon>
        <taxon>Bacillota</taxon>
        <taxon>Clostridia</taxon>
        <taxon>Lachnospirales</taxon>
        <taxon>Lachnospiraceae</taxon>
        <taxon>Dorea</taxon>
    </lineage>
</organism>
<dbReference type="OrthoDB" id="1690493at2"/>
<evidence type="ECO:0000313" key="2">
    <source>
        <dbReference type="Proteomes" id="UP000095597"/>
    </source>
</evidence>
<dbReference type="RefSeq" id="WP_055213430.1">
    <property type="nucleotide sequence ID" value="NZ_CYXO01000002.1"/>
</dbReference>
<protein>
    <submittedName>
        <fullName evidence="1">Uncharacterized protein</fullName>
    </submittedName>
</protein>
<gene>
    <name evidence="1" type="ORF">ERS852573_00387</name>
</gene>
<dbReference type="AlphaFoldDB" id="A0A173RD82"/>
<proteinExistence type="predicted"/>